<proteinExistence type="predicted"/>
<dbReference type="AlphaFoldDB" id="A0A8H7HGA6"/>
<keyword evidence="2" id="KW-0808">Transferase</keyword>
<gene>
    <name evidence="2" type="ORF">RHS03_09802</name>
</gene>
<dbReference type="PANTHER" id="PTHR44167:SF24">
    <property type="entry name" value="SERINE_THREONINE-PROTEIN KINASE CHK2"/>
    <property type="match status" value="1"/>
</dbReference>
<evidence type="ECO:0000313" key="2">
    <source>
        <dbReference type="EMBL" id="KAF8688144.1"/>
    </source>
</evidence>
<dbReference type="CDD" id="cd00180">
    <property type="entry name" value="PKc"/>
    <property type="match status" value="1"/>
</dbReference>
<dbReference type="Pfam" id="PF00069">
    <property type="entry name" value="Pkinase"/>
    <property type="match status" value="1"/>
</dbReference>
<dbReference type="InterPro" id="IPR000719">
    <property type="entry name" value="Prot_kinase_dom"/>
</dbReference>
<dbReference type="Proteomes" id="UP000602905">
    <property type="component" value="Unassembled WGS sequence"/>
</dbReference>
<name>A0A8H7HGA6_9AGAM</name>
<dbReference type="GO" id="GO:0005524">
    <property type="term" value="F:ATP binding"/>
    <property type="evidence" value="ECO:0007669"/>
    <property type="project" value="InterPro"/>
</dbReference>
<dbReference type="OrthoDB" id="5987198at2759"/>
<dbReference type="Gene3D" id="1.10.510.10">
    <property type="entry name" value="Transferase(Phosphotransferase) domain 1"/>
    <property type="match status" value="1"/>
</dbReference>
<comment type="caution">
    <text evidence="2">The sequence shown here is derived from an EMBL/GenBank/DDBJ whole genome shotgun (WGS) entry which is preliminary data.</text>
</comment>
<dbReference type="SMART" id="SM00220">
    <property type="entry name" value="S_TKc"/>
    <property type="match status" value="1"/>
</dbReference>
<keyword evidence="2" id="KW-0418">Kinase</keyword>
<dbReference type="EMBL" id="JACYCD010000695">
    <property type="protein sequence ID" value="KAF8688144.1"/>
    <property type="molecule type" value="Genomic_DNA"/>
</dbReference>
<protein>
    <submittedName>
        <fullName evidence="2">Protein kinase domain</fullName>
    </submittedName>
</protein>
<feature type="domain" description="Protein kinase" evidence="1">
    <location>
        <begin position="1"/>
        <end position="395"/>
    </location>
</feature>
<dbReference type="PANTHER" id="PTHR44167">
    <property type="entry name" value="OVARIAN-SPECIFIC SERINE/THREONINE-PROTEIN KINASE LOK-RELATED"/>
    <property type="match status" value="1"/>
</dbReference>
<evidence type="ECO:0000259" key="1">
    <source>
        <dbReference type="PROSITE" id="PS50011"/>
    </source>
</evidence>
<dbReference type="GO" id="GO:0004672">
    <property type="term" value="F:protein kinase activity"/>
    <property type="evidence" value="ECO:0007669"/>
    <property type="project" value="InterPro"/>
</dbReference>
<feature type="non-terminal residue" evidence="2">
    <location>
        <position position="395"/>
    </location>
</feature>
<reference evidence="2" key="1">
    <citation type="submission" date="2020-09" db="EMBL/GenBank/DDBJ databases">
        <title>Comparative genome analyses of four rice-infecting Rhizoctonia solani isolates reveal extensive enrichment of homogalacturonan modification genes.</title>
        <authorList>
            <person name="Lee D.-Y."/>
            <person name="Jeon J."/>
            <person name="Kim K.-T."/>
            <person name="Cheong K."/>
            <person name="Song H."/>
            <person name="Choi G."/>
            <person name="Ko J."/>
            <person name="Opiyo S.O."/>
            <person name="Zuo S."/>
            <person name="Madhav S."/>
            <person name="Lee Y.-H."/>
            <person name="Wang G.-L."/>
        </authorList>
    </citation>
    <scope>NUCLEOTIDE SEQUENCE</scope>
    <source>
        <strain evidence="2">AG1-IA WGL</strain>
    </source>
</reference>
<evidence type="ECO:0000313" key="3">
    <source>
        <dbReference type="Proteomes" id="UP000602905"/>
    </source>
</evidence>
<organism evidence="2 3">
    <name type="scientific">Rhizoctonia solani</name>
    <dbReference type="NCBI Taxonomy" id="456999"/>
    <lineage>
        <taxon>Eukaryota</taxon>
        <taxon>Fungi</taxon>
        <taxon>Dikarya</taxon>
        <taxon>Basidiomycota</taxon>
        <taxon>Agaricomycotina</taxon>
        <taxon>Agaricomycetes</taxon>
        <taxon>Cantharellales</taxon>
        <taxon>Ceratobasidiaceae</taxon>
        <taxon>Rhizoctonia</taxon>
    </lineage>
</organism>
<accession>A0A8H7HGA6</accession>
<sequence>MSELNSRLLNIGITSSSPEQRTEAEERWASYEPYLLSKGYQLRPRYRQNWVPSWETSGASPYDCEDKGDTLAIRVLDATRLSDNAQVILKIHTPSSEDRSGLEEIEILQRFSSPEFKDDPLNHVVPCLDVFPIPNIPEGSFIVMPLLSKYNLPEFWDLREVYDFLEQIFEGLEFLHRNNVVHCDIASPNILMDARPLYTEPFHPFFQTRALDGKRPLYPTYLRSQKPVRYYFIDFGYGKQFKEGEEKKVIGWKAREQTPEQAEGIPYDPFLADIYQLGAIIRRDLIPRISTLRFLLPLARQMTHTTPSKRPSLAAARKEMNMHFAGLSGRQKRWPIVPLNVSFRHKCLFFLAGMTAEVVLARSVSEIDIGICSYDGLIHTAHTPLRHKPTQPRLT</sequence>
<dbReference type="InterPro" id="IPR011009">
    <property type="entry name" value="Kinase-like_dom_sf"/>
</dbReference>
<dbReference type="SUPFAM" id="SSF56112">
    <property type="entry name" value="Protein kinase-like (PK-like)"/>
    <property type="match status" value="1"/>
</dbReference>
<dbReference type="PROSITE" id="PS50011">
    <property type="entry name" value="PROTEIN_KINASE_DOM"/>
    <property type="match status" value="1"/>
</dbReference>